<reference evidence="5" key="1">
    <citation type="journal article" date="2019" name="Int. J. Syst. Evol. Microbiol.">
        <title>The Global Catalogue of Microorganisms (GCM) 10K type strain sequencing project: providing services to taxonomists for standard genome sequencing and annotation.</title>
        <authorList>
            <consortium name="The Broad Institute Genomics Platform"/>
            <consortium name="The Broad Institute Genome Sequencing Center for Infectious Disease"/>
            <person name="Wu L."/>
            <person name="Ma J."/>
        </authorList>
    </citation>
    <scope>NUCLEOTIDE SEQUENCE [LARGE SCALE GENOMIC DNA]</scope>
    <source>
        <strain evidence="5">KCTC 13128</strain>
    </source>
</reference>
<sequence length="166" mass="19091">MHIPPYHRRKSWQRFIAGAVIGAVLAYMVYLYIYGSLYEQLLQENYQIQAELDEVKRHNEALLEDNEELDKRSNQPLTVETIQVKISNGSELKDELIIHQLEEMMKEEINHLVGKDLSSIAGSDELLISTIENKSFTIDGFTYSFKIEKLIISTDVKLTAEAELSN</sequence>
<feature type="domain" description="Sporulation membrane protein YtrI C-terminal" evidence="3">
    <location>
        <begin position="81"/>
        <end position="162"/>
    </location>
</feature>
<evidence type="ECO:0000313" key="4">
    <source>
        <dbReference type="EMBL" id="MFC3040103.1"/>
    </source>
</evidence>
<gene>
    <name evidence="4" type="primary">ytrI</name>
    <name evidence="4" type="ORF">ACFOGI_07545</name>
</gene>
<proteinExistence type="predicted"/>
<dbReference type="InterPro" id="IPR048198">
    <property type="entry name" value="YtrI"/>
</dbReference>
<dbReference type="Proteomes" id="UP001595279">
    <property type="component" value="Unassembled WGS sequence"/>
</dbReference>
<evidence type="ECO:0000256" key="1">
    <source>
        <dbReference type="SAM" id="Coils"/>
    </source>
</evidence>
<dbReference type="NCBIfam" id="NF041479">
    <property type="entry name" value="spor_membprot_YtrI"/>
    <property type="match status" value="1"/>
</dbReference>
<comment type="caution">
    <text evidence="4">The sequence shown here is derived from an EMBL/GenBank/DDBJ whole genome shotgun (WGS) entry which is preliminary data.</text>
</comment>
<organism evidence="4 5">
    <name type="scientific">Virgibacillus xinjiangensis</name>
    <dbReference type="NCBI Taxonomy" id="393090"/>
    <lineage>
        <taxon>Bacteria</taxon>
        <taxon>Bacillati</taxon>
        <taxon>Bacillota</taxon>
        <taxon>Bacilli</taxon>
        <taxon>Bacillales</taxon>
        <taxon>Bacillaceae</taxon>
        <taxon>Virgibacillus</taxon>
    </lineage>
</organism>
<feature type="transmembrane region" description="Helical" evidence="2">
    <location>
        <begin position="12"/>
        <end position="33"/>
    </location>
</feature>
<keyword evidence="2" id="KW-1133">Transmembrane helix</keyword>
<dbReference type="RefSeq" id="WP_390270840.1">
    <property type="nucleotide sequence ID" value="NZ_JBHRSA010000031.1"/>
</dbReference>
<name>A0ABV7CUW8_9BACI</name>
<protein>
    <submittedName>
        <fullName evidence="4">Sporulation membrane protein YtrI</fullName>
    </submittedName>
</protein>
<keyword evidence="5" id="KW-1185">Reference proteome</keyword>
<keyword evidence="1" id="KW-0175">Coiled coil</keyword>
<keyword evidence="2" id="KW-0812">Transmembrane</keyword>
<keyword evidence="2" id="KW-0472">Membrane</keyword>
<feature type="coiled-coil region" evidence="1">
    <location>
        <begin position="38"/>
        <end position="72"/>
    </location>
</feature>
<accession>A0ABV7CUW8</accession>
<evidence type="ECO:0000313" key="5">
    <source>
        <dbReference type="Proteomes" id="UP001595279"/>
    </source>
</evidence>
<dbReference type="Pfam" id="PF26347">
    <property type="entry name" value="YtrI_sporulation"/>
    <property type="match status" value="1"/>
</dbReference>
<evidence type="ECO:0000256" key="2">
    <source>
        <dbReference type="SAM" id="Phobius"/>
    </source>
</evidence>
<evidence type="ECO:0000259" key="3">
    <source>
        <dbReference type="Pfam" id="PF26347"/>
    </source>
</evidence>
<dbReference type="EMBL" id="JBHRSA010000031">
    <property type="protein sequence ID" value="MFC3040103.1"/>
    <property type="molecule type" value="Genomic_DNA"/>
</dbReference>
<dbReference type="InterPro" id="IPR058620">
    <property type="entry name" value="YtrI_C"/>
</dbReference>